<sequence>MHTGLATATQSGSGMGSVLLLLLPLVLLFVLMFSQRRRTQALKNVQASIGVGDEVVTTSGMIGRVAALDGQVTTLEVAPGVRVRFDRRAIGSRYQPAPPTGPLDQTGPVDQGSN</sequence>
<dbReference type="InterPro" id="IPR003849">
    <property type="entry name" value="Preprotein_translocase_YajC"/>
</dbReference>
<dbReference type="Pfam" id="PF02699">
    <property type="entry name" value="YajC"/>
    <property type="match status" value="1"/>
</dbReference>
<dbReference type="NCBIfam" id="TIGR00739">
    <property type="entry name" value="yajC"/>
    <property type="match status" value="1"/>
</dbReference>
<dbReference type="PRINTS" id="PR01853">
    <property type="entry name" value="YAJCTRNLCASE"/>
</dbReference>
<keyword evidence="4" id="KW-1003">Cell membrane</keyword>
<evidence type="ECO:0000256" key="8">
    <source>
        <dbReference type="ARBA" id="ARBA00023010"/>
    </source>
</evidence>
<organism evidence="12 13">
    <name type="scientific">Nostocoides vanveenii</name>
    <dbReference type="NCBI Taxonomy" id="330835"/>
    <lineage>
        <taxon>Bacteria</taxon>
        <taxon>Bacillati</taxon>
        <taxon>Actinomycetota</taxon>
        <taxon>Actinomycetes</taxon>
        <taxon>Micrococcales</taxon>
        <taxon>Intrasporangiaceae</taxon>
        <taxon>Nostocoides</taxon>
    </lineage>
</organism>
<dbReference type="EMBL" id="BAAAPN010000034">
    <property type="protein sequence ID" value="GAA1754842.1"/>
    <property type="molecule type" value="Genomic_DNA"/>
</dbReference>
<accession>A0ABN2KFN9</accession>
<evidence type="ECO:0008006" key="14">
    <source>
        <dbReference type="Google" id="ProtNLM"/>
    </source>
</evidence>
<gene>
    <name evidence="12" type="ORF">GCM10009810_13320</name>
</gene>
<keyword evidence="7 11" id="KW-1133">Transmembrane helix</keyword>
<evidence type="ECO:0000256" key="5">
    <source>
        <dbReference type="ARBA" id="ARBA00022692"/>
    </source>
</evidence>
<evidence type="ECO:0000256" key="2">
    <source>
        <dbReference type="ARBA" id="ARBA00006742"/>
    </source>
</evidence>
<protein>
    <recommendedName>
        <fullName evidence="14">Preprotein translocase subunit YajC</fullName>
    </recommendedName>
</protein>
<dbReference type="Proteomes" id="UP001501475">
    <property type="component" value="Unassembled WGS sequence"/>
</dbReference>
<evidence type="ECO:0000256" key="6">
    <source>
        <dbReference type="ARBA" id="ARBA00022927"/>
    </source>
</evidence>
<keyword evidence="9 11" id="KW-0472">Membrane</keyword>
<feature type="region of interest" description="Disordered" evidence="10">
    <location>
        <begin position="89"/>
        <end position="114"/>
    </location>
</feature>
<evidence type="ECO:0000256" key="7">
    <source>
        <dbReference type="ARBA" id="ARBA00022989"/>
    </source>
</evidence>
<name>A0ABN2KFN9_9MICO</name>
<dbReference type="SMART" id="SM01323">
    <property type="entry name" value="YajC"/>
    <property type="match status" value="1"/>
</dbReference>
<feature type="transmembrane region" description="Helical" evidence="11">
    <location>
        <begin position="12"/>
        <end position="33"/>
    </location>
</feature>
<comment type="similarity">
    <text evidence="2">Belongs to the YajC family.</text>
</comment>
<comment type="caution">
    <text evidence="12">The sequence shown here is derived from an EMBL/GenBank/DDBJ whole genome shotgun (WGS) entry which is preliminary data.</text>
</comment>
<dbReference type="PANTHER" id="PTHR33909">
    <property type="entry name" value="SEC TRANSLOCON ACCESSORY COMPLEX SUBUNIT YAJC"/>
    <property type="match status" value="1"/>
</dbReference>
<evidence type="ECO:0000313" key="13">
    <source>
        <dbReference type="Proteomes" id="UP001501475"/>
    </source>
</evidence>
<keyword evidence="8" id="KW-0811">Translocation</keyword>
<proteinExistence type="inferred from homology"/>
<dbReference type="RefSeq" id="WP_324385394.1">
    <property type="nucleotide sequence ID" value="NZ_BAAAPN010000034.1"/>
</dbReference>
<evidence type="ECO:0000256" key="10">
    <source>
        <dbReference type="SAM" id="MobiDB-lite"/>
    </source>
</evidence>
<keyword evidence="13" id="KW-1185">Reference proteome</keyword>
<evidence type="ECO:0000256" key="3">
    <source>
        <dbReference type="ARBA" id="ARBA00022448"/>
    </source>
</evidence>
<reference evidence="12 13" key="1">
    <citation type="journal article" date="2019" name="Int. J. Syst. Evol. Microbiol.">
        <title>The Global Catalogue of Microorganisms (GCM) 10K type strain sequencing project: providing services to taxonomists for standard genome sequencing and annotation.</title>
        <authorList>
            <consortium name="The Broad Institute Genomics Platform"/>
            <consortium name="The Broad Institute Genome Sequencing Center for Infectious Disease"/>
            <person name="Wu L."/>
            <person name="Ma J."/>
        </authorList>
    </citation>
    <scope>NUCLEOTIDE SEQUENCE [LARGE SCALE GENOMIC DNA]</scope>
    <source>
        <strain evidence="12 13">JCM 15591</strain>
    </source>
</reference>
<keyword evidence="5 11" id="KW-0812">Transmembrane</keyword>
<evidence type="ECO:0000313" key="12">
    <source>
        <dbReference type="EMBL" id="GAA1754842.1"/>
    </source>
</evidence>
<evidence type="ECO:0000256" key="9">
    <source>
        <dbReference type="ARBA" id="ARBA00023136"/>
    </source>
</evidence>
<evidence type="ECO:0000256" key="11">
    <source>
        <dbReference type="SAM" id="Phobius"/>
    </source>
</evidence>
<evidence type="ECO:0000256" key="1">
    <source>
        <dbReference type="ARBA" id="ARBA00004162"/>
    </source>
</evidence>
<keyword evidence="6" id="KW-0653">Protein transport</keyword>
<dbReference type="PANTHER" id="PTHR33909:SF1">
    <property type="entry name" value="SEC TRANSLOCON ACCESSORY COMPLEX SUBUNIT YAJC"/>
    <property type="match status" value="1"/>
</dbReference>
<keyword evidence="3" id="KW-0813">Transport</keyword>
<comment type="subcellular location">
    <subcellularLocation>
        <location evidence="1">Cell membrane</location>
        <topology evidence="1">Single-pass membrane protein</topology>
    </subcellularLocation>
</comment>
<evidence type="ECO:0000256" key="4">
    <source>
        <dbReference type="ARBA" id="ARBA00022475"/>
    </source>
</evidence>